<accession>A0ABN2XAC4</accession>
<protein>
    <submittedName>
        <fullName evidence="2">Uncharacterized protein</fullName>
    </submittedName>
</protein>
<dbReference type="RefSeq" id="WP_344287147.1">
    <property type="nucleotide sequence ID" value="NZ_BAAAPF010000003.1"/>
</dbReference>
<reference evidence="2 3" key="1">
    <citation type="journal article" date="2019" name="Int. J. Syst. Evol. Microbiol.">
        <title>The Global Catalogue of Microorganisms (GCM) 10K type strain sequencing project: providing services to taxonomists for standard genome sequencing and annotation.</title>
        <authorList>
            <consortium name="The Broad Institute Genomics Platform"/>
            <consortium name="The Broad Institute Genome Sequencing Center for Infectious Disease"/>
            <person name="Wu L."/>
            <person name="Ma J."/>
        </authorList>
    </citation>
    <scope>NUCLEOTIDE SEQUENCE [LARGE SCALE GENOMIC DNA]</scope>
    <source>
        <strain evidence="2 3">JCM 15481</strain>
    </source>
</reference>
<name>A0ABN2XAC4_9ACTN</name>
<sequence length="63" mass="6661">MTACAHVHPTDDAIAHDTSSDQPDCICGPTLRLLPANDGALPPAQLIVHHSLDGREHHEHGAP</sequence>
<keyword evidence="3" id="KW-1185">Reference proteome</keyword>
<gene>
    <name evidence="2" type="ORF">GCM10009802_03720</name>
</gene>
<comment type="caution">
    <text evidence="2">The sequence shown here is derived from an EMBL/GenBank/DDBJ whole genome shotgun (WGS) entry which is preliminary data.</text>
</comment>
<dbReference type="EMBL" id="BAAAPF010000003">
    <property type="protein sequence ID" value="GAA2108100.1"/>
    <property type="molecule type" value="Genomic_DNA"/>
</dbReference>
<feature type="region of interest" description="Disordered" evidence="1">
    <location>
        <begin position="1"/>
        <end position="20"/>
    </location>
</feature>
<feature type="compositionally biased region" description="Basic and acidic residues" evidence="1">
    <location>
        <begin position="8"/>
        <end position="19"/>
    </location>
</feature>
<evidence type="ECO:0000313" key="2">
    <source>
        <dbReference type="EMBL" id="GAA2108100.1"/>
    </source>
</evidence>
<organism evidence="2 3">
    <name type="scientific">Streptomyces synnematoformans</name>
    <dbReference type="NCBI Taxonomy" id="415721"/>
    <lineage>
        <taxon>Bacteria</taxon>
        <taxon>Bacillati</taxon>
        <taxon>Actinomycetota</taxon>
        <taxon>Actinomycetes</taxon>
        <taxon>Kitasatosporales</taxon>
        <taxon>Streptomycetaceae</taxon>
        <taxon>Streptomyces</taxon>
    </lineage>
</organism>
<dbReference type="Proteomes" id="UP001500443">
    <property type="component" value="Unassembled WGS sequence"/>
</dbReference>
<evidence type="ECO:0000313" key="3">
    <source>
        <dbReference type="Proteomes" id="UP001500443"/>
    </source>
</evidence>
<evidence type="ECO:0000256" key="1">
    <source>
        <dbReference type="SAM" id="MobiDB-lite"/>
    </source>
</evidence>
<proteinExistence type="predicted"/>